<dbReference type="GeneID" id="28993855"/>
<feature type="compositionally biased region" description="Polar residues" evidence="1">
    <location>
        <begin position="292"/>
        <end position="303"/>
    </location>
</feature>
<evidence type="ECO:0000256" key="1">
    <source>
        <dbReference type="SAM" id="MobiDB-lite"/>
    </source>
</evidence>
<dbReference type="EMBL" id="KV441004">
    <property type="protein sequence ID" value="OAD66239.1"/>
    <property type="molecule type" value="Genomic_DNA"/>
</dbReference>
<evidence type="ECO:0000313" key="2">
    <source>
        <dbReference type="EMBL" id="OAD66239.1"/>
    </source>
</evidence>
<reference evidence="3" key="1">
    <citation type="submission" date="2015-06" db="EMBL/GenBank/DDBJ databases">
        <title>Expansion of signal transduction pathways in fungi by whole-genome duplication.</title>
        <authorList>
            <consortium name="DOE Joint Genome Institute"/>
            <person name="Corrochano L.M."/>
            <person name="Kuo A."/>
            <person name="Marcet-Houben M."/>
            <person name="Polaino S."/>
            <person name="Salamov A."/>
            <person name="Villalobos J.M."/>
            <person name="Alvarez M.I."/>
            <person name="Avalos J."/>
            <person name="Benito E.P."/>
            <person name="Benoit I."/>
            <person name="Burger G."/>
            <person name="Camino L.P."/>
            <person name="Canovas D."/>
            <person name="Cerda-Olmedo E."/>
            <person name="Cheng J.-F."/>
            <person name="Dominguez A."/>
            <person name="Elias M."/>
            <person name="Eslava A.P."/>
            <person name="Glaser F."/>
            <person name="Grimwood J."/>
            <person name="Gutierrez G."/>
            <person name="Heitman J."/>
            <person name="Henrissat B."/>
            <person name="Iturriaga E.A."/>
            <person name="Lang B.F."/>
            <person name="Lavin J.L."/>
            <person name="Lee S."/>
            <person name="Li W."/>
            <person name="Lindquist E."/>
            <person name="Lopez-Garcia S."/>
            <person name="Luque E.M."/>
            <person name="Marcos A.T."/>
            <person name="Martin J."/>
            <person name="McCluskey K."/>
            <person name="Medina H.R."/>
            <person name="Miralles-Duran A."/>
            <person name="Miyazaki A."/>
            <person name="Munoz-Torres E."/>
            <person name="Oguiza J.A."/>
            <person name="Ohm R."/>
            <person name="Olmedo M."/>
            <person name="Orejas M."/>
            <person name="Ortiz-Castellanos L."/>
            <person name="Pisabarro A.G."/>
            <person name="Rodriguez-Romero J."/>
            <person name="Ruiz-Herrera J."/>
            <person name="Ruiz-Vazquez R."/>
            <person name="Sanz C."/>
            <person name="Schackwitz W."/>
            <person name="Schmutz J."/>
            <person name="Shahriari M."/>
            <person name="Shelest E."/>
            <person name="Silva-Franco F."/>
            <person name="Soanes D."/>
            <person name="Syed K."/>
            <person name="Tagua V.G."/>
            <person name="Talbot N.J."/>
            <person name="Thon M."/>
            <person name="De vries R.P."/>
            <person name="Wiebenga A."/>
            <person name="Yadav J.S."/>
            <person name="Braun E.L."/>
            <person name="Baker S."/>
            <person name="Garre V."/>
            <person name="Horwitz B."/>
            <person name="Torres-Martinez S."/>
            <person name="Idnurm A."/>
            <person name="Herrera-Estrella A."/>
            <person name="Gabaldon T."/>
            <person name="Grigoriev I.V."/>
        </authorList>
    </citation>
    <scope>NUCLEOTIDE SEQUENCE [LARGE SCALE GENOMIC DNA]</scope>
    <source>
        <strain evidence="3">NRRL 1555(-)</strain>
    </source>
</reference>
<dbReference type="AlphaFoldDB" id="A0A167JLD1"/>
<sequence length="366" mass="41323">MREFVEDIHKKVYVNAILRGPGQVSFCQFIFKLMSIPMSAPMSISVPTICQHTFRLQSFINYYKNPDLVIKGNEPLPPSVFPLLTAASTPMSNIHYIHLLGYYKTAHRNHALVHYEEASSSPYFVYNLINRLKSVNILGQTYEGHNESGYNESGHHGSFIQANFYRSAGEHILAYTGQIQYLFTHSFTPPPTNKNNRQFLFMHYDQHVFAFIKLLIPADNHSRSLEDVDICYPTFSHDSHQSISTVHRILLQVATSEHTARQNSSSLKAPWEESPSVHSGLLKQRLCQKSSLTSGARRSTSQDHGVFNIGGTTPRMVALSTDQRRPFQAGLLAKIKGALRSSRPYSLTFHQTHPQTSHKTIGGLIP</sequence>
<gene>
    <name evidence="2" type="ORF">PHYBLDRAFT_152563</name>
</gene>
<evidence type="ECO:0000313" key="3">
    <source>
        <dbReference type="Proteomes" id="UP000077315"/>
    </source>
</evidence>
<name>A0A167JLD1_PHYB8</name>
<feature type="region of interest" description="Disordered" evidence="1">
    <location>
        <begin position="292"/>
        <end position="311"/>
    </location>
</feature>
<accession>A0A167JLD1</accession>
<protein>
    <submittedName>
        <fullName evidence="2">Uncharacterized protein</fullName>
    </submittedName>
</protein>
<organism evidence="2 3">
    <name type="scientific">Phycomyces blakesleeanus (strain ATCC 8743b / DSM 1359 / FGSC 10004 / NBRC 33097 / NRRL 1555)</name>
    <dbReference type="NCBI Taxonomy" id="763407"/>
    <lineage>
        <taxon>Eukaryota</taxon>
        <taxon>Fungi</taxon>
        <taxon>Fungi incertae sedis</taxon>
        <taxon>Mucoromycota</taxon>
        <taxon>Mucoromycotina</taxon>
        <taxon>Mucoromycetes</taxon>
        <taxon>Mucorales</taxon>
        <taxon>Phycomycetaceae</taxon>
        <taxon>Phycomyces</taxon>
    </lineage>
</organism>
<dbReference type="RefSeq" id="XP_018284279.1">
    <property type="nucleotide sequence ID" value="XM_018432949.1"/>
</dbReference>
<keyword evidence="3" id="KW-1185">Reference proteome</keyword>
<proteinExistence type="predicted"/>
<dbReference type="VEuPathDB" id="FungiDB:PHYBLDRAFT_152563"/>
<dbReference type="InParanoid" id="A0A167JLD1"/>
<dbReference type="Proteomes" id="UP000077315">
    <property type="component" value="Unassembled WGS sequence"/>
</dbReference>